<dbReference type="Proteomes" id="UP000639772">
    <property type="component" value="Unassembled WGS sequence"/>
</dbReference>
<dbReference type="EMBL" id="JADCNM010000014">
    <property type="protein sequence ID" value="KAG0454191.1"/>
    <property type="molecule type" value="Genomic_DNA"/>
</dbReference>
<proteinExistence type="predicted"/>
<evidence type="ECO:0000313" key="1">
    <source>
        <dbReference type="EMBL" id="KAG0454191.1"/>
    </source>
</evidence>
<dbReference type="AlphaFoldDB" id="A0A835PI02"/>
<comment type="caution">
    <text evidence="1">The sequence shown here is derived from an EMBL/GenBank/DDBJ whole genome shotgun (WGS) entry which is preliminary data.</text>
</comment>
<gene>
    <name evidence="1" type="ORF">HPP92_025495</name>
</gene>
<sequence>MRRERFLARFDSGDCIKSRLGPTGPDFWPAFLHVGLPLPLLSFFYTSSVETPRSRNLLLSLSLSLFSFLASRGSRIGRSLPVRHHQDSRRGAGLGLSGENLDDAASAISGHVYCFFQLAFTRSR</sequence>
<accession>A0A835PI02</accession>
<protein>
    <submittedName>
        <fullName evidence="1">Uncharacterized protein</fullName>
    </submittedName>
</protein>
<reference evidence="1 2" key="1">
    <citation type="journal article" date="2020" name="Nat. Food">
        <title>A phased Vanilla planifolia genome enables genetic improvement of flavour and production.</title>
        <authorList>
            <person name="Hasing T."/>
            <person name="Tang H."/>
            <person name="Brym M."/>
            <person name="Khazi F."/>
            <person name="Huang T."/>
            <person name="Chambers A.H."/>
        </authorList>
    </citation>
    <scope>NUCLEOTIDE SEQUENCE [LARGE SCALE GENOMIC DNA]</scope>
    <source>
        <tissue evidence="1">Leaf</tissue>
    </source>
</reference>
<organism evidence="1 2">
    <name type="scientific">Vanilla planifolia</name>
    <name type="common">Vanilla</name>
    <dbReference type="NCBI Taxonomy" id="51239"/>
    <lineage>
        <taxon>Eukaryota</taxon>
        <taxon>Viridiplantae</taxon>
        <taxon>Streptophyta</taxon>
        <taxon>Embryophyta</taxon>
        <taxon>Tracheophyta</taxon>
        <taxon>Spermatophyta</taxon>
        <taxon>Magnoliopsida</taxon>
        <taxon>Liliopsida</taxon>
        <taxon>Asparagales</taxon>
        <taxon>Orchidaceae</taxon>
        <taxon>Vanilloideae</taxon>
        <taxon>Vanilleae</taxon>
        <taxon>Vanilla</taxon>
    </lineage>
</organism>
<name>A0A835PI02_VANPL</name>
<evidence type="ECO:0000313" key="2">
    <source>
        <dbReference type="Proteomes" id="UP000639772"/>
    </source>
</evidence>